<evidence type="ECO:0000256" key="6">
    <source>
        <dbReference type="PIRSR" id="PIRSR606710-2"/>
    </source>
</evidence>
<feature type="chain" id="PRO_5022742145" description="Glycoside hydrolase" evidence="8">
    <location>
        <begin position="32"/>
        <end position="378"/>
    </location>
</feature>
<gene>
    <name evidence="9" type="ORF">FHP29_02775</name>
</gene>
<feature type="active site" description="Proton donor" evidence="5">
    <location>
        <position position="237"/>
    </location>
</feature>
<keyword evidence="10" id="KW-1185">Reference proteome</keyword>
<evidence type="ECO:0000256" key="2">
    <source>
        <dbReference type="ARBA" id="ARBA00009865"/>
    </source>
</evidence>
<evidence type="ECO:0008006" key="11">
    <source>
        <dbReference type="Google" id="ProtNLM"/>
    </source>
</evidence>
<evidence type="ECO:0000256" key="8">
    <source>
        <dbReference type="SAM" id="SignalP"/>
    </source>
</evidence>
<dbReference type="InterPro" id="IPR006710">
    <property type="entry name" value="Glyco_hydro_43"/>
</dbReference>
<keyword evidence="4 7" id="KW-0326">Glycosidase</keyword>
<proteinExistence type="inferred from homology"/>
<dbReference type="SUPFAM" id="SSF75005">
    <property type="entry name" value="Arabinanase/levansucrase/invertase"/>
    <property type="match status" value="1"/>
</dbReference>
<comment type="pathway">
    <text evidence="1">Glycan metabolism; L-arabinan degradation.</text>
</comment>
<dbReference type="AlphaFoldDB" id="A0A5C4WJ43"/>
<keyword evidence="8" id="KW-0732">Signal</keyword>
<protein>
    <recommendedName>
        <fullName evidence="11">Glycoside hydrolase</fullName>
    </recommendedName>
</protein>
<evidence type="ECO:0000256" key="7">
    <source>
        <dbReference type="RuleBase" id="RU361187"/>
    </source>
</evidence>
<dbReference type="PANTHER" id="PTHR43301:SF3">
    <property type="entry name" value="ARABINAN ENDO-1,5-ALPHA-L-ARABINOSIDASE A-RELATED"/>
    <property type="match status" value="1"/>
</dbReference>
<dbReference type="Proteomes" id="UP000313231">
    <property type="component" value="Unassembled WGS sequence"/>
</dbReference>
<dbReference type="InterPro" id="IPR050727">
    <property type="entry name" value="GH43_arabinanases"/>
</dbReference>
<evidence type="ECO:0000313" key="10">
    <source>
        <dbReference type="Proteomes" id="UP000313231"/>
    </source>
</evidence>
<evidence type="ECO:0000256" key="1">
    <source>
        <dbReference type="ARBA" id="ARBA00004834"/>
    </source>
</evidence>
<dbReference type="Gene3D" id="2.115.10.20">
    <property type="entry name" value="Glycosyl hydrolase domain, family 43"/>
    <property type="match status" value="1"/>
</dbReference>
<name>A0A5C4WJ43_9ACTN</name>
<dbReference type="PANTHER" id="PTHR43301">
    <property type="entry name" value="ARABINAN ENDO-1,5-ALPHA-L-ARABINOSIDASE"/>
    <property type="match status" value="1"/>
</dbReference>
<organism evidence="9 10">
    <name type="scientific">Nocardioides albidus</name>
    <dbReference type="NCBI Taxonomy" id="1517589"/>
    <lineage>
        <taxon>Bacteria</taxon>
        <taxon>Bacillati</taxon>
        <taxon>Actinomycetota</taxon>
        <taxon>Actinomycetes</taxon>
        <taxon>Propionibacteriales</taxon>
        <taxon>Nocardioidaceae</taxon>
        <taxon>Nocardioides</taxon>
    </lineage>
</organism>
<feature type="signal peptide" evidence="8">
    <location>
        <begin position="1"/>
        <end position="31"/>
    </location>
</feature>
<reference evidence="9 10" key="1">
    <citation type="journal article" date="2016" name="Int. J. Syst. Evol. Microbiol.">
        <title>Nocardioides albidus sp. nov., an actinobacterium isolated from garden soil.</title>
        <authorList>
            <person name="Singh H."/>
            <person name="Du J."/>
            <person name="Trinh H."/>
            <person name="Won K."/>
            <person name="Yang J.E."/>
            <person name="Yin C."/>
            <person name="Kook M."/>
            <person name="Yi T.H."/>
        </authorList>
    </citation>
    <scope>NUCLEOTIDE SEQUENCE [LARGE SCALE GENOMIC DNA]</scope>
    <source>
        <strain evidence="9 10">CCTCC AB 2015297</strain>
    </source>
</reference>
<keyword evidence="3 7" id="KW-0378">Hydrolase</keyword>
<sequence>MRVPRSNARLACCLAALAALVLTLCGTPARADDGTHGWGARYPEPFFNGNVGDPSVTMVGKRMVVVATGPQINRAYKDPGRPWRYQQPVLTHRPKWAIAEGGIWAADIAKVGRRWVLYYAVPVAGLGDFGRCIGVAVAKKALDSFKPVGKRPLVCPSAALVPTAQDPVVTTPDLPSRGVIDPSLYREGKQNYLLYKTDGKPSSIRLLPLSKSGKRVRTGQDPANPSVELVRSEGVIENPVLARKAGAYYLFASEGDFARCSYQQTWRQSASLTDWSLAVPTVLLDSTITQGLCGPAGGDVVKHKGRTTLYFHGWVRLHSSKPKGMNYWAWNGGEKYGRRAMYAARLTFPGGVPTVKKYLTRHGPAAPQGVPMRVPAPY</sequence>
<comment type="similarity">
    <text evidence="2 7">Belongs to the glycosyl hydrolase 43 family.</text>
</comment>
<evidence type="ECO:0000313" key="9">
    <source>
        <dbReference type="EMBL" id="TNM48224.1"/>
    </source>
</evidence>
<evidence type="ECO:0000256" key="3">
    <source>
        <dbReference type="ARBA" id="ARBA00022801"/>
    </source>
</evidence>
<dbReference type="Pfam" id="PF04616">
    <property type="entry name" value="Glyco_hydro_43"/>
    <property type="match status" value="1"/>
</dbReference>
<dbReference type="InterPro" id="IPR023296">
    <property type="entry name" value="Glyco_hydro_beta-prop_sf"/>
</dbReference>
<dbReference type="GO" id="GO:0005975">
    <property type="term" value="P:carbohydrate metabolic process"/>
    <property type="evidence" value="ECO:0007669"/>
    <property type="project" value="InterPro"/>
</dbReference>
<feature type="site" description="Important for catalytic activity, responsible for pKa modulation of the active site Glu and correct orientation of both the proton donor and substrate" evidence="6">
    <location>
        <position position="181"/>
    </location>
</feature>
<dbReference type="EMBL" id="VDMP01000014">
    <property type="protein sequence ID" value="TNM48224.1"/>
    <property type="molecule type" value="Genomic_DNA"/>
</dbReference>
<evidence type="ECO:0000256" key="5">
    <source>
        <dbReference type="PIRSR" id="PIRSR606710-1"/>
    </source>
</evidence>
<feature type="active site" description="Proton acceptor" evidence="5">
    <location>
        <position position="53"/>
    </location>
</feature>
<dbReference type="GO" id="GO:0004553">
    <property type="term" value="F:hydrolase activity, hydrolyzing O-glycosyl compounds"/>
    <property type="evidence" value="ECO:0007669"/>
    <property type="project" value="InterPro"/>
</dbReference>
<accession>A0A5C4WJ43</accession>
<comment type="caution">
    <text evidence="9">The sequence shown here is derived from an EMBL/GenBank/DDBJ whole genome shotgun (WGS) entry which is preliminary data.</text>
</comment>
<evidence type="ECO:0000256" key="4">
    <source>
        <dbReference type="ARBA" id="ARBA00023295"/>
    </source>
</evidence>